<dbReference type="Proteomes" id="UP000659654">
    <property type="component" value="Unassembled WGS sequence"/>
</dbReference>
<dbReference type="EMBL" id="CAJFCV020000006">
    <property type="protein sequence ID" value="CAG9130264.1"/>
    <property type="molecule type" value="Genomic_DNA"/>
</dbReference>
<dbReference type="eggNOG" id="ENOG502THS4">
    <property type="taxonomic scope" value="Eukaryota"/>
</dbReference>
<reference evidence="4" key="1">
    <citation type="submission" date="2016-11" db="UniProtKB">
        <authorList>
            <consortium name="WormBaseParasite"/>
        </authorList>
    </citation>
    <scope>IDENTIFICATION</scope>
</reference>
<evidence type="ECO:0000313" key="2">
    <source>
        <dbReference type="Proteomes" id="UP000095284"/>
    </source>
</evidence>
<dbReference type="Proteomes" id="UP000095284">
    <property type="component" value="Unplaced"/>
</dbReference>
<dbReference type="AlphaFoldDB" id="A0A1I7SMK5"/>
<protein>
    <submittedName>
        <fullName evidence="1">(pine wood nematode) hypothetical protein</fullName>
    </submittedName>
</protein>
<evidence type="ECO:0000313" key="4">
    <source>
        <dbReference type="WBParaSite" id="BXY_1429000.1"/>
    </source>
</evidence>
<dbReference type="SMR" id="A0A1I7SMK5"/>
<organism evidence="2 4">
    <name type="scientific">Bursaphelenchus xylophilus</name>
    <name type="common">Pinewood nematode worm</name>
    <name type="synonym">Aphelenchoides xylophilus</name>
    <dbReference type="NCBI Taxonomy" id="6326"/>
    <lineage>
        <taxon>Eukaryota</taxon>
        <taxon>Metazoa</taxon>
        <taxon>Ecdysozoa</taxon>
        <taxon>Nematoda</taxon>
        <taxon>Chromadorea</taxon>
        <taxon>Rhabditida</taxon>
        <taxon>Tylenchina</taxon>
        <taxon>Tylenchomorpha</taxon>
        <taxon>Aphelenchoidea</taxon>
        <taxon>Aphelenchoididae</taxon>
        <taxon>Bursaphelenchus</taxon>
    </lineage>
</organism>
<keyword evidence="3" id="KW-1185">Reference proteome</keyword>
<dbReference type="EMBL" id="CAJFDI010000006">
    <property type="protein sequence ID" value="CAD5234458.1"/>
    <property type="molecule type" value="Genomic_DNA"/>
</dbReference>
<evidence type="ECO:0000313" key="1">
    <source>
        <dbReference type="EMBL" id="CAD5234458.1"/>
    </source>
</evidence>
<proteinExistence type="predicted"/>
<gene>
    <name evidence="1" type="ORF">BXYJ_LOCUS14549</name>
</gene>
<dbReference type="WBParaSite" id="BXY_1429000.1">
    <property type="protein sequence ID" value="BXY_1429000.1"/>
    <property type="gene ID" value="BXY_1429000"/>
</dbReference>
<dbReference type="Proteomes" id="UP000582659">
    <property type="component" value="Unassembled WGS sequence"/>
</dbReference>
<accession>A0A1I7SMK5</accession>
<evidence type="ECO:0000313" key="3">
    <source>
        <dbReference type="Proteomes" id="UP000659654"/>
    </source>
</evidence>
<name>A0A1I7SMK5_BURXY</name>
<reference evidence="1" key="2">
    <citation type="submission" date="2020-09" db="EMBL/GenBank/DDBJ databases">
        <authorList>
            <person name="Kikuchi T."/>
        </authorList>
    </citation>
    <scope>NUCLEOTIDE SEQUENCE</scope>
    <source>
        <strain evidence="1">Ka4C1</strain>
    </source>
</reference>
<dbReference type="OrthoDB" id="10249246at2759"/>
<sequence>MENYCDGWDEFRRALTITRKSFLKKLNPRNGLPILKELSVKMIDQSQFELASLCYMEMSVIYNDLGDILHEKEALFEASRLISLGYSNSNQGFIRIEPFLLHRLEEVYVKIAELSLRAKFIQTIGVILLELACKFMDIDCYDISFEYLIRVLKYLKSDFYYRKLIFDKVIICLDNSKSLASDLSDFSSIFLSYIKTENLNGILKEKMVEIELKLVLLHLKQYSEDWEMRSRSVLSNYLNSEGHKTLMNKADLILVTSLINSYQKRDFVKLIFIFHSQFWHKLDDYGRRLMANVIERTRPSAGVLHEELEVVLKSDMTGLERRKKMIEWYKTVKVKNITTYQTL</sequence>